<keyword evidence="9 11" id="KW-0378">Hydrolase</keyword>
<dbReference type="PANTHER" id="PTHR42945">
    <property type="entry name" value="HISTIDINE BIOSYNTHESIS BIFUNCTIONAL PROTEIN"/>
    <property type="match status" value="1"/>
</dbReference>
<evidence type="ECO:0000256" key="5">
    <source>
        <dbReference type="ARBA" id="ARBA00007731"/>
    </source>
</evidence>
<comment type="function">
    <text evidence="11">Catalyzes the hydrolysis of the adenine ring of phosphoribosyl-AMP.</text>
</comment>
<feature type="binding site" evidence="11">
    <location>
        <position position="79"/>
    </location>
    <ligand>
        <name>Mg(2+)</name>
        <dbReference type="ChEBI" id="CHEBI:18420"/>
    </ligand>
</feature>
<reference evidence="13 14" key="1">
    <citation type="submission" date="2014-09" db="EMBL/GenBank/DDBJ databases">
        <title>Complete genome sequence of Endomicrobium proavitum.</title>
        <authorList>
            <person name="Zheng H."/>
        </authorList>
    </citation>
    <scope>NUCLEOTIDE SEQUENCE [LARGE SCALE GENOMIC DNA]</scope>
    <source>
        <strain evidence="13 14">Rsa215</strain>
    </source>
</reference>
<evidence type="ECO:0000256" key="8">
    <source>
        <dbReference type="ARBA" id="ARBA00022605"/>
    </source>
</evidence>
<evidence type="ECO:0000313" key="14">
    <source>
        <dbReference type="Proteomes" id="UP000035337"/>
    </source>
</evidence>
<dbReference type="UniPathway" id="UPA00031">
    <property type="reaction ID" value="UER00008"/>
</dbReference>
<comment type="subcellular location">
    <subcellularLocation>
        <location evidence="11">Cytoplasm</location>
    </subcellularLocation>
</comment>
<accession>A0A0G3WHJ9</accession>
<feature type="binding site" evidence="11">
    <location>
        <position position="95"/>
    </location>
    <ligand>
        <name>Zn(2+)</name>
        <dbReference type="ChEBI" id="CHEBI:29105"/>
        <note>ligand shared between dimeric partners</note>
    </ligand>
</feature>
<keyword evidence="8 11" id="KW-0028">Amino-acid biosynthesis</keyword>
<keyword evidence="11" id="KW-0460">Magnesium</keyword>
<dbReference type="SUPFAM" id="SSF141734">
    <property type="entry name" value="HisI-like"/>
    <property type="match status" value="1"/>
</dbReference>
<comment type="similarity">
    <text evidence="6">In the N-terminal section; belongs to the PRA-CH family.</text>
</comment>
<evidence type="ECO:0000256" key="3">
    <source>
        <dbReference type="ARBA" id="ARBA00005169"/>
    </source>
</evidence>
<dbReference type="EMBL" id="CP009498">
    <property type="protein sequence ID" value="AKL97803.1"/>
    <property type="molecule type" value="Genomic_DNA"/>
</dbReference>
<dbReference type="GO" id="GO:0008270">
    <property type="term" value="F:zinc ion binding"/>
    <property type="evidence" value="ECO:0007669"/>
    <property type="project" value="UniProtKB-UniRule"/>
</dbReference>
<gene>
    <name evidence="11 13" type="primary">hisI</name>
    <name evidence="13" type="ORF">Epro_0424</name>
</gene>
<organism evidence="13 14">
    <name type="scientific">Endomicrobium proavitum</name>
    <dbReference type="NCBI Taxonomy" id="1408281"/>
    <lineage>
        <taxon>Bacteria</taxon>
        <taxon>Pseudomonadati</taxon>
        <taxon>Elusimicrobiota</taxon>
        <taxon>Endomicrobiia</taxon>
        <taxon>Endomicrobiales</taxon>
        <taxon>Endomicrobiaceae</taxon>
        <taxon>Endomicrobium</taxon>
    </lineage>
</organism>
<feature type="binding site" evidence="11">
    <location>
        <position position="81"/>
    </location>
    <ligand>
        <name>Mg(2+)</name>
        <dbReference type="ChEBI" id="CHEBI:18420"/>
    </ligand>
</feature>
<dbReference type="GO" id="GO:0004636">
    <property type="term" value="F:phosphoribosyl-ATP diphosphatase activity"/>
    <property type="evidence" value="ECO:0007669"/>
    <property type="project" value="UniProtKB-EC"/>
</dbReference>
<dbReference type="Gene3D" id="3.10.20.810">
    <property type="entry name" value="Phosphoribosyl-AMP cyclohydrolase"/>
    <property type="match status" value="1"/>
</dbReference>
<feature type="binding site" evidence="11">
    <location>
        <position position="102"/>
    </location>
    <ligand>
        <name>Zn(2+)</name>
        <dbReference type="ChEBI" id="CHEBI:29105"/>
        <note>ligand shared between dimeric partners</note>
    </ligand>
</feature>
<dbReference type="RefSeq" id="WP_052570169.1">
    <property type="nucleotide sequence ID" value="NZ_CP009498.1"/>
</dbReference>
<comment type="pathway">
    <text evidence="4">Amino-acid biosynthesis; L-histidine biosynthesis; L-histidine from 5-phospho-alpha-D-ribose 1-diphosphate: step 2/9.</text>
</comment>
<evidence type="ECO:0000256" key="7">
    <source>
        <dbReference type="ARBA" id="ARBA00022490"/>
    </source>
</evidence>
<protein>
    <recommendedName>
        <fullName evidence="11">Phosphoribosyl-AMP cyclohydrolase</fullName>
        <shortName evidence="11">PRA-CH</shortName>
        <ecNumber evidence="11">3.5.4.19</ecNumber>
    </recommendedName>
</protein>
<dbReference type="GO" id="GO:0000287">
    <property type="term" value="F:magnesium ion binding"/>
    <property type="evidence" value="ECO:0007669"/>
    <property type="project" value="UniProtKB-UniRule"/>
</dbReference>
<dbReference type="GO" id="GO:0005737">
    <property type="term" value="C:cytoplasm"/>
    <property type="evidence" value="ECO:0007669"/>
    <property type="project" value="UniProtKB-SubCell"/>
</dbReference>
<evidence type="ECO:0000313" key="13">
    <source>
        <dbReference type="EMBL" id="AKL97803.1"/>
    </source>
</evidence>
<comment type="similarity">
    <text evidence="5">In the C-terminal section; belongs to the PRA-PH family.</text>
</comment>
<evidence type="ECO:0000256" key="4">
    <source>
        <dbReference type="ARBA" id="ARBA00005204"/>
    </source>
</evidence>
<proteinExistence type="inferred from homology"/>
<comment type="cofactor">
    <cofactor evidence="11">
        <name>Mg(2+)</name>
        <dbReference type="ChEBI" id="CHEBI:18420"/>
    </cofactor>
    <text evidence="11">Binds 1 Mg(2+) ion per subunit.</text>
</comment>
<dbReference type="Pfam" id="PF01502">
    <property type="entry name" value="PRA-CH"/>
    <property type="match status" value="1"/>
</dbReference>
<dbReference type="GO" id="GO:0004635">
    <property type="term" value="F:phosphoribosyl-AMP cyclohydrolase activity"/>
    <property type="evidence" value="ECO:0007669"/>
    <property type="project" value="UniProtKB-UniRule"/>
</dbReference>
<dbReference type="NCBIfam" id="NF000768">
    <property type="entry name" value="PRK00051.1"/>
    <property type="match status" value="1"/>
</dbReference>
<evidence type="ECO:0000256" key="10">
    <source>
        <dbReference type="ARBA" id="ARBA00023102"/>
    </source>
</evidence>
<dbReference type="HAMAP" id="MF_01021">
    <property type="entry name" value="HisI"/>
    <property type="match status" value="1"/>
</dbReference>
<dbReference type="InterPro" id="IPR002496">
    <property type="entry name" value="PRib_AMP_CycHydrolase_dom"/>
</dbReference>
<evidence type="ECO:0000256" key="9">
    <source>
        <dbReference type="ARBA" id="ARBA00022801"/>
    </source>
</evidence>
<comment type="subunit">
    <text evidence="11">Homodimer.</text>
</comment>
<dbReference type="InterPro" id="IPR038019">
    <property type="entry name" value="PRib_AMP_CycHydrolase_sf"/>
</dbReference>
<dbReference type="Proteomes" id="UP000035337">
    <property type="component" value="Chromosome"/>
</dbReference>
<evidence type="ECO:0000256" key="6">
    <source>
        <dbReference type="ARBA" id="ARBA00008299"/>
    </source>
</evidence>
<evidence type="ECO:0000256" key="1">
    <source>
        <dbReference type="ARBA" id="ARBA00000024"/>
    </source>
</evidence>
<dbReference type="PATRIC" id="fig|1408281.3.peg.437"/>
<dbReference type="InterPro" id="IPR026660">
    <property type="entry name" value="PRA-CH"/>
</dbReference>
<dbReference type="GO" id="GO:0000105">
    <property type="term" value="P:L-histidine biosynthetic process"/>
    <property type="evidence" value="ECO:0007669"/>
    <property type="project" value="UniProtKB-UniRule"/>
</dbReference>
<evidence type="ECO:0000256" key="2">
    <source>
        <dbReference type="ARBA" id="ARBA00001460"/>
    </source>
</evidence>
<dbReference type="FunFam" id="3.10.20.810:FF:000001">
    <property type="entry name" value="Histidine biosynthesis bifunctional protein HisIE"/>
    <property type="match status" value="1"/>
</dbReference>
<comment type="cofactor">
    <cofactor evidence="11">
        <name>Zn(2+)</name>
        <dbReference type="ChEBI" id="CHEBI:29105"/>
    </cofactor>
    <text evidence="11">Binds 1 zinc ion per subunit.</text>
</comment>
<keyword evidence="14" id="KW-1185">Reference proteome</keyword>
<evidence type="ECO:0000256" key="11">
    <source>
        <dbReference type="HAMAP-Rule" id="MF_01021"/>
    </source>
</evidence>
<keyword evidence="11" id="KW-0862">Zinc</keyword>
<dbReference type="AlphaFoldDB" id="A0A0G3WHJ9"/>
<dbReference type="PANTHER" id="PTHR42945:SF1">
    <property type="entry name" value="HISTIDINE BIOSYNTHESIS BIFUNCTIONAL PROTEIN HIS7"/>
    <property type="match status" value="1"/>
</dbReference>
<feature type="binding site" evidence="11">
    <location>
        <position position="77"/>
    </location>
    <ligand>
        <name>Mg(2+)</name>
        <dbReference type="ChEBI" id="CHEBI:18420"/>
    </ligand>
</feature>
<comment type="similarity">
    <text evidence="11">Belongs to the PRA-CH family.</text>
</comment>
<dbReference type="STRING" id="1408281.Epro_0424"/>
<feature type="domain" description="Phosphoribosyl-AMP cyclohydrolase" evidence="12">
    <location>
        <begin position="30"/>
        <end position="104"/>
    </location>
</feature>
<feature type="binding site" evidence="11">
    <location>
        <position position="78"/>
    </location>
    <ligand>
        <name>Zn(2+)</name>
        <dbReference type="ChEBI" id="CHEBI:29105"/>
        <note>ligand shared between dimeric partners</note>
    </ligand>
</feature>
<keyword evidence="10 11" id="KW-0368">Histidine biosynthesis</keyword>
<comment type="catalytic activity">
    <reaction evidence="2">
        <text>1-(5-phospho-beta-D-ribosyl)-ATP + H2O = 1-(5-phospho-beta-D-ribosyl)-5'-AMP + diphosphate + H(+)</text>
        <dbReference type="Rhea" id="RHEA:22828"/>
        <dbReference type="ChEBI" id="CHEBI:15377"/>
        <dbReference type="ChEBI" id="CHEBI:15378"/>
        <dbReference type="ChEBI" id="CHEBI:33019"/>
        <dbReference type="ChEBI" id="CHEBI:59457"/>
        <dbReference type="ChEBI" id="CHEBI:73183"/>
        <dbReference type="EC" id="3.6.1.31"/>
    </reaction>
</comment>
<comment type="pathway">
    <text evidence="3 11">Amino-acid biosynthesis; L-histidine biosynthesis; L-histidine from 5-phospho-alpha-D-ribose 1-diphosphate: step 3/9.</text>
</comment>
<sequence length="131" mass="14865">MDTIIKSLKFDEKGLIPAVVQDWKDNAVLMVAYMNKEAVKRTLKTKKATFWSRSRQSFWVKGESSGNIQKVKEFYYDCDGDCILIKVQQIGGAACHTGHRSCFFTKVTSAGNTKTVGKKLFDPEKVYKKTK</sequence>
<dbReference type="EC" id="3.5.4.19" evidence="11"/>
<dbReference type="OrthoDB" id="9795769at2"/>
<keyword evidence="7 11" id="KW-0963">Cytoplasm</keyword>
<keyword evidence="11" id="KW-0479">Metal-binding</keyword>
<name>A0A0G3WHJ9_9BACT</name>
<comment type="catalytic activity">
    <reaction evidence="1 11">
        <text>1-(5-phospho-beta-D-ribosyl)-5'-AMP + H2O = 1-(5-phospho-beta-D-ribosyl)-5-[(5-phospho-beta-D-ribosylamino)methylideneamino]imidazole-4-carboxamide</text>
        <dbReference type="Rhea" id="RHEA:20049"/>
        <dbReference type="ChEBI" id="CHEBI:15377"/>
        <dbReference type="ChEBI" id="CHEBI:58435"/>
        <dbReference type="ChEBI" id="CHEBI:59457"/>
        <dbReference type="EC" id="3.5.4.19"/>
    </reaction>
</comment>
<evidence type="ECO:0000259" key="12">
    <source>
        <dbReference type="Pfam" id="PF01502"/>
    </source>
</evidence>
<dbReference type="KEGG" id="epo:Epro_0424"/>